<comment type="catalytic activity">
    <reaction evidence="11">
        <text>isopentenyl diphosphate + (2E)-geranyl diphosphate = (2E,6E)-farnesyl diphosphate + diphosphate</text>
        <dbReference type="Rhea" id="RHEA:19361"/>
        <dbReference type="ChEBI" id="CHEBI:33019"/>
        <dbReference type="ChEBI" id="CHEBI:58057"/>
        <dbReference type="ChEBI" id="CHEBI:128769"/>
        <dbReference type="ChEBI" id="CHEBI:175763"/>
        <dbReference type="EC" id="2.5.1.10"/>
    </reaction>
</comment>
<sequence length="297" mass="32326">MTFREFSKQQVPRIDDTMIHFLTETTTEKNLLESMVYSIQAGGKRFRPLLLLATIDFLGEPLKNGAYQVASALEMVHCYSLIHDDLPAMDDDSLRRGKPTNHKVFGEATAILAGDGLLTEAFHLVAKSDLTADIKNQLLGDLAKASGTHGMIAGQMLDISNENKKISLSELKQMHGRKTGALIEFAVSAGSQLGSAPVAVKEHLKVFAEAVGIAFQIRDDLLDVIGDETVIGKKIGADAKLNKSTYVSLLGLEGAEHSFQQTCTLAQGSLQEAKKLMGITQQTILEMILEELMVIDK</sequence>
<dbReference type="KEGG" id="vpi:BW732_09345"/>
<evidence type="ECO:0000256" key="11">
    <source>
        <dbReference type="ARBA" id="ARBA00049399"/>
    </source>
</evidence>
<evidence type="ECO:0000313" key="14">
    <source>
        <dbReference type="Proteomes" id="UP000188246"/>
    </source>
</evidence>
<dbReference type="CDD" id="cd00685">
    <property type="entry name" value="Trans_IPPS_HT"/>
    <property type="match status" value="1"/>
</dbReference>
<comment type="cofactor">
    <cofactor evidence="1">
        <name>Mg(2+)</name>
        <dbReference type="ChEBI" id="CHEBI:18420"/>
    </cofactor>
</comment>
<evidence type="ECO:0000256" key="3">
    <source>
        <dbReference type="ARBA" id="ARBA00012439"/>
    </source>
</evidence>
<evidence type="ECO:0000256" key="4">
    <source>
        <dbReference type="ARBA" id="ARBA00015100"/>
    </source>
</evidence>
<dbReference type="PROSITE" id="PS00444">
    <property type="entry name" value="POLYPRENYL_SYNTHASE_2"/>
    <property type="match status" value="1"/>
</dbReference>
<evidence type="ECO:0000256" key="12">
    <source>
        <dbReference type="RuleBase" id="RU004466"/>
    </source>
</evidence>
<reference evidence="13 14" key="1">
    <citation type="journal article" date="2010" name="Int. J. Syst. Evol. Microbiol.">
        <title>Vagococcus penaei sp. nov., isolated from spoilage microbiota of cooked shrimp (Penaeus vannamei).</title>
        <authorList>
            <person name="Jaffres E."/>
            <person name="Prevost H."/>
            <person name="Rossero A."/>
            <person name="Joffraud J.J."/>
            <person name="Dousset X."/>
        </authorList>
    </citation>
    <scope>NUCLEOTIDE SEQUENCE [LARGE SCALE GENOMIC DNA]</scope>
    <source>
        <strain evidence="13 14">CD276</strain>
    </source>
</reference>
<evidence type="ECO:0000256" key="6">
    <source>
        <dbReference type="ARBA" id="ARBA00022723"/>
    </source>
</evidence>
<dbReference type="InterPro" id="IPR008949">
    <property type="entry name" value="Isoprenoid_synthase_dom_sf"/>
</dbReference>
<dbReference type="SFLD" id="SFLDS00005">
    <property type="entry name" value="Isoprenoid_Synthase_Type_I"/>
    <property type="match status" value="1"/>
</dbReference>
<protein>
    <recommendedName>
        <fullName evidence="4">Farnesyl diphosphate synthase</fullName>
        <ecNumber evidence="3">2.5.1.10</ecNumber>
    </recommendedName>
    <alternativeName>
        <fullName evidence="10">(2E,6E)-farnesyl diphosphate synthase</fullName>
    </alternativeName>
    <alternativeName>
        <fullName evidence="9">Geranyltranstransferase</fullName>
    </alternativeName>
</protein>
<dbReference type="InterPro" id="IPR033749">
    <property type="entry name" value="Polyprenyl_synt_CS"/>
</dbReference>
<dbReference type="GO" id="GO:0005737">
    <property type="term" value="C:cytoplasm"/>
    <property type="evidence" value="ECO:0007669"/>
    <property type="project" value="UniProtKB-ARBA"/>
</dbReference>
<accession>A0A1Q2D7V0</accession>
<dbReference type="EMBL" id="CP019609">
    <property type="protein sequence ID" value="AQP54411.1"/>
    <property type="molecule type" value="Genomic_DNA"/>
</dbReference>
<dbReference type="InterPro" id="IPR000092">
    <property type="entry name" value="Polyprenyl_synt"/>
</dbReference>
<dbReference type="InterPro" id="IPR053378">
    <property type="entry name" value="Prenyl_diphosphate_synthase"/>
</dbReference>
<keyword evidence="14" id="KW-1185">Reference proteome</keyword>
<evidence type="ECO:0000256" key="8">
    <source>
        <dbReference type="ARBA" id="ARBA00023229"/>
    </source>
</evidence>
<dbReference type="AlphaFoldDB" id="A0A1Q2D7V0"/>
<dbReference type="Pfam" id="PF00348">
    <property type="entry name" value="polyprenyl_synt"/>
    <property type="match status" value="1"/>
</dbReference>
<dbReference type="EC" id="2.5.1.10" evidence="3"/>
<evidence type="ECO:0000256" key="7">
    <source>
        <dbReference type="ARBA" id="ARBA00022842"/>
    </source>
</evidence>
<dbReference type="OrthoDB" id="9805316at2"/>
<dbReference type="PROSITE" id="PS00723">
    <property type="entry name" value="POLYPRENYL_SYNTHASE_1"/>
    <property type="match status" value="1"/>
</dbReference>
<name>A0A1Q2D7V0_9ENTE</name>
<gene>
    <name evidence="13" type="ORF">BW732_09345</name>
</gene>
<dbReference type="FunFam" id="1.10.600.10:FF:000001">
    <property type="entry name" value="Geranylgeranyl diphosphate synthase"/>
    <property type="match status" value="1"/>
</dbReference>
<proteinExistence type="inferred from homology"/>
<organism evidence="13 14">
    <name type="scientific">Vagococcus penaei</name>
    <dbReference type="NCBI Taxonomy" id="633807"/>
    <lineage>
        <taxon>Bacteria</taxon>
        <taxon>Bacillati</taxon>
        <taxon>Bacillota</taxon>
        <taxon>Bacilli</taxon>
        <taxon>Lactobacillales</taxon>
        <taxon>Enterococcaceae</taxon>
        <taxon>Vagococcus</taxon>
    </lineage>
</organism>
<evidence type="ECO:0000256" key="10">
    <source>
        <dbReference type="ARBA" id="ARBA00032873"/>
    </source>
</evidence>
<dbReference type="GO" id="GO:0016114">
    <property type="term" value="P:terpenoid biosynthetic process"/>
    <property type="evidence" value="ECO:0007669"/>
    <property type="project" value="UniProtKB-ARBA"/>
</dbReference>
<evidence type="ECO:0000256" key="2">
    <source>
        <dbReference type="ARBA" id="ARBA00006706"/>
    </source>
</evidence>
<dbReference type="PANTHER" id="PTHR43281:SF1">
    <property type="entry name" value="FARNESYL DIPHOSPHATE SYNTHASE"/>
    <property type="match status" value="1"/>
</dbReference>
<dbReference type="SUPFAM" id="SSF48576">
    <property type="entry name" value="Terpenoid synthases"/>
    <property type="match status" value="1"/>
</dbReference>
<keyword evidence="8" id="KW-0414">Isoprene biosynthesis</keyword>
<comment type="similarity">
    <text evidence="2 12">Belongs to the FPP/GGPP synthase family.</text>
</comment>
<evidence type="ECO:0000256" key="1">
    <source>
        <dbReference type="ARBA" id="ARBA00001946"/>
    </source>
</evidence>
<dbReference type="PANTHER" id="PTHR43281">
    <property type="entry name" value="FARNESYL DIPHOSPHATE SYNTHASE"/>
    <property type="match status" value="1"/>
</dbReference>
<dbReference type="STRING" id="633807.BW732_09345"/>
<dbReference type="Proteomes" id="UP000188246">
    <property type="component" value="Chromosome"/>
</dbReference>
<evidence type="ECO:0000313" key="13">
    <source>
        <dbReference type="EMBL" id="AQP54411.1"/>
    </source>
</evidence>
<evidence type="ECO:0000256" key="5">
    <source>
        <dbReference type="ARBA" id="ARBA00022679"/>
    </source>
</evidence>
<dbReference type="SFLD" id="SFLDG01017">
    <property type="entry name" value="Polyprenyl_Transferase_Like"/>
    <property type="match status" value="1"/>
</dbReference>
<dbReference type="GO" id="GO:0004337">
    <property type="term" value="F:(2E,6E)-farnesyl diphosphate synthase activity"/>
    <property type="evidence" value="ECO:0007669"/>
    <property type="project" value="UniProtKB-EC"/>
</dbReference>
<dbReference type="GO" id="GO:0046872">
    <property type="term" value="F:metal ion binding"/>
    <property type="evidence" value="ECO:0007669"/>
    <property type="project" value="UniProtKB-KW"/>
</dbReference>
<dbReference type="NCBIfam" id="NF045485">
    <property type="entry name" value="FPPsyn"/>
    <property type="match status" value="1"/>
</dbReference>
<dbReference type="Gene3D" id="1.10.600.10">
    <property type="entry name" value="Farnesyl Diphosphate Synthase"/>
    <property type="match status" value="1"/>
</dbReference>
<keyword evidence="7" id="KW-0460">Magnesium</keyword>
<keyword evidence="5 12" id="KW-0808">Transferase</keyword>
<keyword evidence="6" id="KW-0479">Metal-binding</keyword>
<evidence type="ECO:0000256" key="9">
    <source>
        <dbReference type="ARBA" id="ARBA00032380"/>
    </source>
</evidence>